<dbReference type="InterPro" id="IPR051837">
    <property type="entry name" value="SortingNexin/PXDomain-PKLike"/>
</dbReference>
<dbReference type="AlphaFoldDB" id="A0A0N4VB05"/>
<dbReference type="SUPFAM" id="SSF64268">
    <property type="entry name" value="PX domain"/>
    <property type="match status" value="1"/>
</dbReference>
<evidence type="ECO:0000313" key="5">
    <source>
        <dbReference type="WBParaSite" id="EVEC_0000770001-mRNA-1"/>
    </source>
</evidence>
<feature type="compositionally biased region" description="Polar residues" evidence="3">
    <location>
        <begin position="473"/>
        <end position="497"/>
    </location>
</feature>
<evidence type="ECO:0000256" key="1">
    <source>
        <dbReference type="ARBA" id="ARBA00004496"/>
    </source>
</evidence>
<dbReference type="PANTHER" id="PTHR22999:SF23">
    <property type="entry name" value="SORTING NEXIN-16"/>
    <property type="match status" value="1"/>
</dbReference>
<reference evidence="5" key="1">
    <citation type="submission" date="2017-02" db="UniProtKB">
        <authorList>
            <consortium name="WormBaseParasite"/>
        </authorList>
    </citation>
    <scope>IDENTIFICATION</scope>
</reference>
<dbReference type="SUPFAM" id="SSF56112">
    <property type="entry name" value="Protein kinase-like (PK-like)"/>
    <property type="match status" value="1"/>
</dbReference>
<dbReference type="PROSITE" id="PS50195">
    <property type="entry name" value="PX"/>
    <property type="match status" value="1"/>
</dbReference>
<dbReference type="Pfam" id="PF00787">
    <property type="entry name" value="PX"/>
    <property type="match status" value="1"/>
</dbReference>
<dbReference type="GO" id="GO:0035091">
    <property type="term" value="F:phosphatidylinositol binding"/>
    <property type="evidence" value="ECO:0007669"/>
    <property type="project" value="InterPro"/>
</dbReference>
<evidence type="ECO:0000256" key="2">
    <source>
        <dbReference type="ARBA" id="ARBA00022490"/>
    </source>
</evidence>
<feature type="region of interest" description="Disordered" evidence="3">
    <location>
        <begin position="453"/>
        <end position="497"/>
    </location>
</feature>
<dbReference type="Gene3D" id="3.30.1520.10">
    <property type="entry name" value="Phox-like domain"/>
    <property type="match status" value="1"/>
</dbReference>
<organism evidence="5">
    <name type="scientific">Enterobius vermicularis</name>
    <name type="common">Human pinworm</name>
    <dbReference type="NCBI Taxonomy" id="51028"/>
    <lineage>
        <taxon>Eukaryota</taxon>
        <taxon>Metazoa</taxon>
        <taxon>Ecdysozoa</taxon>
        <taxon>Nematoda</taxon>
        <taxon>Chromadorea</taxon>
        <taxon>Rhabditida</taxon>
        <taxon>Spirurina</taxon>
        <taxon>Oxyuridomorpha</taxon>
        <taxon>Oxyuroidea</taxon>
        <taxon>Oxyuridae</taxon>
        <taxon>Enterobius</taxon>
    </lineage>
</organism>
<accession>A0A0N4VB05</accession>
<dbReference type="InterPro" id="IPR011009">
    <property type="entry name" value="Kinase-like_dom_sf"/>
</dbReference>
<feature type="domain" description="PX" evidence="4">
    <location>
        <begin position="1"/>
        <end position="128"/>
    </location>
</feature>
<dbReference type="Gene3D" id="1.10.510.10">
    <property type="entry name" value="Transferase(Phosphotransferase) domain 1"/>
    <property type="match status" value="1"/>
</dbReference>
<name>A0A0N4VB05_ENTVE</name>
<dbReference type="GO" id="GO:0005770">
    <property type="term" value="C:late endosome"/>
    <property type="evidence" value="ECO:0007669"/>
    <property type="project" value="TreeGrafter"/>
</dbReference>
<proteinExistence type="predicted"/>
<keyword evidence="2" id="KW-0963">Cytoplasm</keyword>
<dbReference type="GO" id="GO:0045022">
    <property type="term" value="P:early endosome to late endosome transport"/>
    <property type="evidence" value="ECO:0007669"/>
    <property type="project" value="TreeGrafter"/>
</dbReference>
<protein>
    <submittedName>
        <fullName evidence="5">PX domain-containing protein</fullName>
    </submittedName>
</protein>
<sequence length="497" mass="56789">MKSSGSVMMQGSSNDVTLPLRATITGWKLVGNHVKAEYVIEVEKLLEKKVSHKIQRRYAEFSSLSKTLEKFGISLGLPPKKVFGNLKEEFIDKRKAALQKFLDVICSHVLFYAGHAVTEFLRLYYPIELKEWTLLSVRSHPEWFVHQYRPYCGWRAEKQYFEVTSGKATFVLSSIRYGPDRCATMDQLNSALDFIRNINNPHLKECVSSWADNNGIVLVRPVSSCGTLRDRLYKSDWRGDFYAKYNVELSACSLQLTDVRFICRHVLEALLVLCALSIPFLDVHSGNVLVTDEGCELIDFDQVLAGQPNIHRPSMLKNAAVNSIEDMMVFSFGEFLFELLTGFFSLPMEALNDEIDLVPDQFRPLLKSIFLSENRKLPTLLEVASSDLFVDIPVARMNRREVRIPSHVKTTLDALCSQILERFQTDRNKLNIMRKEQKMQKFIFSESERQRRKQIIKKEQMSQSKGNKVGETQGASLIDSATTSPVTEQVSNSEMVQ</sequence>
<dbReference type="GO" id="GO:0006622">
    <property type="term" value="P:protein targeting to lysosome"/>
    <property type="evidence" value="ECO:0007669"/>
    <property type="project" value="TreeGrafter"/>
</dbReference>
<dbReference type="GO" id="GO:0008333">
    <property type="term" value="P:endosome to lysosome transport"/>
    <property type="evidence" value="ECO:0007669"/>
    <property type="project" value="TreeGrafter"/>
</dbReference>
<dbReference type="GO" id="GO:0005769">
    <property type="term" value="C:early endosome"/>
    <property type="evidence" value="ECO:0007669"/>
    <property type="project" value="TreeGrafter"/>
</dbReference>
<dbReference type="PANTHER" id="PTHR22999">
    <property type="entry name" value="PX SERINE/THREONINE KINASE PXK"/>
    <property type="match status" value="1"/>
</dbReference>
<dbReference type="WBParaSite" id="EVEC_0000770001-mRNA-1">
    <property type="protein sequence ID" value="EVEC_0000770001-mRNA-1"/>
    <property type="gene ID" value="EVEC_0000770001"/>
</dbReference>
<dbReference type="InterPro" id="IPR036871">
    <property type="entry name" value="PX_dom_sf"/>
</dbReference>
<dbReference type="InterPro" id="IPR001683">
    <property type="entry name" value="PX_dom"/>
</dbReference>
<evidence type="ECO:0000256" key="3">
    <source>
        <dbReference type="SAM" id="MobiDB-lite"/>
    </source>
</evidence>
<evidence type="ECO:0000259" key="4">
    <source>
        <dbReference type="PROSITE" id="PS50195"/>
    </source>
</evidence>
<dbReference type="Gene3D" id="3.30.200.20">
    <property type="entry name" value="Phosphorylase Kinase, domain 1"/>
    <property type="match status" value="1"/>
</dbReference>
<dbReference type="SMART" id="SM00312">
    <property type="entry name" value="PX"/>
    <property type="match status" value="1"/>
</dbReference>
<comment type="subcellular location">
    <subcellularLocation>
        <location evidence="1">Cytoplasm</location>
    </subcellularLocation>
</comment>